<organism evidence="1 2">
    <name type="scientific">Asbolus verrucosus</name>
    <name type="common">Desert ironclad beetle</name>
    <dbReference type="NCBI Taxonomy" id="1661398"/>
    <lineage>
        <taxon>Eukaryota</taxon>
        <taxon>Metazoa</taxon>
        <taxon>Ecdysozoa</taxon>
        <taxon>Arthropoda</taxon>
        <taxon>Hexapoda</taxon>
        <taxon>Insecta</taxon>
        <taxon>Pterygota</taxon>
        <taxon>Neoptera</taxon>
        <taxon>Endopterygota</taxon>
        <taxon>Coleoptera</taxon>
        <taxon>Polyphaga</taxon>
        <taxon>Cucujiformia</taxon>
        <taxon>Tenebrionidae</taxon>
        <taxon>Pimeliinae</taxon>
        <taxon>Asbolus</taxon>
    </lineage>
</organism>
<keyword evidence="2" id="KW-1185">Reference proteome</keyword>
<comment type="caution">
    <text evidence="1">The sequence shown here is derived from an EMBL/GenBank/DDBJ whole genome shotgun (WGS) entry which is preliminary data.</text>
</comment>
<evidence type="ECO:0000313" key="1">
    <source>
        <dbReference type="EMBL" id="RZC33179.1"/>
    </source>
</evidence>
<accession>A0A482VL05</accession>
<evidence type="ECO:0000313" key="2">
    <source>
        <dbReference type="Proteomes" id="UP000292052"/>
    </source>
</evidence>
<dbReference type="AlphaFoldDB" id="A0A482VL05"/>
<dbReference type="OrthoDB" id="10432049at2759"/>
<reference evidence="1 2" key="1">
    <citation type="submission" date="2017-03" db="EMBL/GenBank/DDBJ databases">
        <title>Genome of the blue death feigning beetle - Asbolus verrucosus.</title>
        <authorList>
            <person name="Rider S.D."/>
        </authorList>
    </citation>
    <scope>NUCLEOTIDE SEQUENCE [LARGE SCALE GENOMIC DNA]</scope>
    <source>
        <strain evidence="1">Butters</strain>
        <tissue evidence="1">Head and leg muscle</tissue>
    </source>
</reference>
<dbReference type="Proteomes" id="UP000292052">
    <property type="component" value="Unassembled WGS sequence"/>
</dbReference>
<dbReference type="EMBL" id="QDEB01091198">
    <property type="protein sequence ID" value="RZC33179.1"/>
    <property type="molecule type" value="Genomic_DNA"/>
</dbReference>
<gene>
    <name evidence="1" type="ORF">BDFB_013929</name>
</gene>
<feature type="non-terminal residue" evidence="1">
    <location>
        <position position="101"/>
    </location>
</feature>
<proteinExistence type="predicted"/>
<name>A0A482VL05_ASBVE</name>
<protein>
    <submittedName>
        <fullName evidence="1">Uncharacterized protein</fullName>
    </submittedName>
</protein>
<sequence>MANFSNAERSDMVLLYDEAGGNAQLARDLWTEHARTEHILNAEEHILNRVEEEPGVSTRRFAGEVGVSHFIVHHILKEKGLHPYHFAQKKNKNLMHYISKK</sequence>